<dbReference type="EMBL" id="AYSA01000215">
    <property type="protein sequence ID" value="ESZ94961.1"/>
    <property type="molecule type" value="Genomic_DNA"/>
</dbReference>
<evidence type="ECO:0000313" key="3">
    <source>
        <dbReference type="EMBL" id="ESZ94961.1"/>
    </source>
</evidence>
<name>W9CGG2_SCLBF</name>
<accession>W9CGG2</accession>
<keyword evidence="4" id="KW-1185">Reference proteome</keyword>
<feature type="region of interest" description="Disordered" evidence="1">
    <location>
        <begin position="133"/>
        <end position="160"/>
    </location>
</feature>
<evidence type="ECO:0000313" key="4">
    <source>
        <dbReference type="Proteomes" id="UP000019487"/>
    </source>
</evidence>
<feature type="compositionally biased region" description="Basic and acidic residues" evidence="1">
    <location>
        <begin position="134"/>
        <end position="159"/>
    </location>
</feature>
<proteinExistence type="predicted"/>
<protein>
    <submittedName>
        <fullName evidence="3">Uncharacterized protein</fullName>
    </submittedName>
</protein>
<keyword evidence="2" id="KW-0732">Signal</keyword>
<organism evidence="3 4">
    <name type="scientific">Sclerotinia borealis (strain F-4128)</name>
    <dbReference type="NCBI Taxonomy" id="1432307"/>
    <lineage>
        <taxon>Eukaryota</taxon>
        <taxon>Fungi</taxon>
        <taxon>Dikarya</taxon>
        <taxon>Ascomycota</taxon>
        <taxon>Pezizomycotina</taxon>
        <taxon>Leotiomycetes</taxon>
        <taxon>Helotiales</taxon>
        <taxon>Sclerotiniaceae</taxon>
        <taxon>Sclerotinia</taxon>
    </lineage>
</organism>
<comment type="caution">
    <text evidence="3">The sequence shown here is derived from an EMBL/GenBank/DDBJ whole genome shotgun (WGS) entry which is preliminary data.</text>
</comment>
<dbReference type="AlphaFoldDB" id="W9CGG2"/>
<feature type="chain" id="PRO_5004921887" evidence="2">
    <location>
        <begin position="27"/>
        <end position="260"/>
    </location>
</feature>
<dbReference type="OrthoDB" id="3555287at2759"/>
<evidence type="ECO:0000256" key="1">
    <source>
        <dbReference type="SAM" id="MobiDB-lite"/>
    </source>
</evidence>
<reference evidence="3 4" key="1">
    <citation type="journal article" date="2014" name="Genome Announc.">
        <title>Draft genome sequence of Sclerotinia borealis, a psychrophilic plant pathogenic fungus.</title>
        <authorList>
            <person name="Mardanov A.V."/>
            <person name="Beletsky A.V."/>
            <person name="Kadnikov V.V."/>
            <person name="Ignatov A.N."/>
            <person name="Ravin N.V."/>
        </authorList>
    </citation>
    <scope>NUCLEOTIDE SEQUENCE [LARGE SCALE GENOMIC DNA]</scope>
    <source>
        <strain evidence="4">F-4157</strain>
    </source>
</reference>
<sequence length="260" mass="28885">MHTPVPYLSYLTLTLTLSLFHSTTLAHLSIHPSQNPLTTPIENPIPSQEKCLSYSATFLSPYTEGALEPHAVAQLPGFCEGLGEKVALHPSVVDGWGWVMDFSAGCGCDGKGGDGDERFWVYFPVEVVEVVGGEEGKGEGKDMGKEKDNPSSLHAVEKAQKKKCHDKKRGKQIEKEMEMEWEVEITEPWILHAEGCENNRGDPEINAGLGTCEEGVQRMWKMGVEREDWRELRGDGGMVWVVQGWDLCRELKERLGSVEG</sequence>
<gene>
    <name evidence="3" type="ORF">SBOR_4644</name>
</gene>
<feature type="signal peptide" evidence="2">
    <location>
        <begin position="1"/>
        <end position="26"/>
    </location>
</feature>
<dbReference type="Proteomes" id="UP000019487">
    <property type="component" value="Unassembled WGS sequence"/>
</dbReference>
<dbReference type="HOGENOM" id="CLU_077160_0_0_1"/>
<evidence type="ECO:0000256" key="2">
    <source>
        <dbReference type="SAM" id="SignalP"/>
    </source>
</evidence>